<gene>
    <name evidence="1" type="ORF">ZHAS_00003954</name>
</gene>
<sequence>MGGGGGKLCCTHSRRLLTGGLNWRVPTVTTRPLRAAVGERASERTNAQALTNDTFFPSRTPELTDWRVESVAGIPRPLVHQTAMRTLRLGCCVVATHRRGSRPAPLPRTTPRCRVSAPAVAVSGRELTTRVCV</sequence>
<accession>A0A084VFP9</accession>
<dbReference type="EMBL" id="KE524793">
    <property type="protein sequence ID" value="KFB36793.1"/>
    <property type="molecule type" value="Genomic_DNA"/>
</dbReference>
<dbReference type="AlphaFoldDB" id="A0A084VFP9"/>
<reference evidence="1 3" key="1">
    <citation type="journal article" date="2014" name="BMC Genomics">
        <title>Genome sequence of Anopheles sinensis provides insight into genetics basis of mosquito competence for malaria parasites.</title>
        <authorList>
            <person name="Zhou D."/>
            <person name="Zhang D."/>
            <person name="Ding G."/>
            <person name="Shi L."/>
            <person name="Hou Q."/>
            <person name="Ye Y."/>
            <person name="Xu Y."/>
            <person name="Zhou H."/>
            <person name="Xiong C."/>
            <person name="Li S."/>
            <person name="Yu J."/>
            <person name="Hong S."/>
            <person name="Yu X."/>
            <person name="Zou P."/>
            <person name="Chen C."/>
            <person name="Chang X."/>
            <person name="Wang W."/>
            <person name="Lv Y."/>
            <person name="Sun Y."/>
            <person name="Ma L."/>
            <person name="Shen B."/>
            <person name="Zhu C."/>
        </authorList>
    </citation>
    <scope>NUCLEOTIDE SEQUENCE [LARGE SCALE GENOMIC DNA]</scope>
</reference>
<protein>
    <submittedName>
        <fullName evidence="1 2">Uncharacterized protein</fullName>
    </submittedName>
</protein>
<organism evidence="1">
    <name type="scientific">Anopheles sinensis</name>
    <name type="common">Mosquito</name>
    <dbReference type="NCBI Taxonomy" id="74873"/>
    <lineage>
        <taxon>Eukaryota</taxon>
        <taxon>Metazoa</taxon>
        <taxon>Ecdysozoa</taxon>
        <taxon>Arthropoda</taxon>
        <taxon>Hexapoda</taxon>
        <taxon>Insecta</taxon>
        <taxon>Pterygota</taxon>
        <taxon>Neoptera</taxon>
        <taxon>Endopterygota</taxon>
        <taxon>Diptera</taxon>
        <taxon>Nematocera</taxon>
        <taxon>Culicoidea</taxon>
        <taxon>Culicidae</taxon>
        <taxon>Anophelinae</taxon>
        <taxon>Anopheles</taxon>
    </lineage>
</organism>
<evidence type="ECO:0000313" key="3">
    <source>
        <dbReference type="Proteomes" id="UP000030765"/>
    </source>
</evidence>
<dbReference type="EnsemblMetazoa" id="ASIC003954-RA">
    <property type="protein sequence ID" value="ASIC003954-PA"/>
    <property type="gene ID" value="ASIC003954"/>
</dbReference>
<reference evidence="2" key="2">
    <citation type="submission" date="2020-05" db="UniProtKB">
        <authorList>
            <consortium name="EnsemblMetazoa"/>
        </authorList>
    </citation>
    <scope>IDENTIFICATION</scope>
</reference>
<dbReference type="EMBL" id="ATLV01012455">
    <property type="status" value="NOT_ANNOTATED_CDS"/>
    <property type="molecule type" value="Genomic_DNA"/>
</dbReference>
<keyword evidence="3" id="KW-1185">Reference proteome</keyword>
<evidence type="ECO:0000313" key="1">
    <source>
        <dbReference type="EMBL" id="KFB36793.1"/>
    </source>
</evidence>
<proteinExistence type="predicted"/>
<dbReference type="VEuPathDB" id="VectorBase:ASIC003954"/>
<dbReference type="Proteomes" id="UP000030765">
    <property type="component" value="Unassembled WGS sequence"/>
</dbReference>
<evidence type="ECO:0000313" key="2">
    <source>
        <dbReference type="EnsemblMetazoa" id="ASIC003954-PA"/>
    </source>
</evidence>
<name>A0A084VFP9_ANOSI</name>